<reference evidence="2" key="1">
    <citation type="submission" date="2021-02" db="EMBL/GenBank/DDBJ databases">
        <title>Comparative genomics reveals that relaxation of natural selection precedes convergent phenotypic evolution of cavefish.</title>
        <authorList>
            <person name="Peng Z."/>
        </authorList>
    </citation>
    <scope>NUCLEOTIDE SEQUENCE</scope>
    <source>
        <tissue evidence="2">Muscle</tissue>
    </source>
</reference>
<organism evidence="2 3">
    <name type="scientific">Triplophysa rosa</name>
    <name type="common">Cave loach</name>
    <dbReference type="NCBI Taxonomy" id="992332"/>
    <lineage>
        <taxon>Eukaryota</taxon>
        <taxon>Metazoa</taxon>
        <taxon>Chordata</taxon>
        <taxon>Craniata</taxon>
        <taxon>Vertebrata</taxon>
        <taxon>Euteleostomi</taxon>
        <taxon>Actinopterygii</taxon>
        <taxon>Neopterygii</taxon>
        <taxon>Teleostei</taxon>
        <taxon>Ostariophysi</taxon>
        <taxon>Cypriniformes</taxon>
        <taxon>Nemacheilidae</taxon>
        <taxon>Triplophysa</taxon>
    </lineage>
</organism>
<evidence type="ECO:0000256" key="1">
    <source>
        <dbReference type="SAM" id="MobiDB-lite"/>
    </source>
</evidence>
<feature type="compositionally biased region" description="Basic and acidic residues" evidence="1">
    <location>
        <begin position="30"/>
        <end position="45"/>
    </location>
</feature>
<sequence>MGKLHSKHACKRRENPEGDSFGVNAFISRRGVEDGTPEPRLKEFQGKWTNSPGGRNRRLARLEGDR</sequence>
<name>A0A9W7WR09_TRIRA</name>
<feature type="region of interest" description="Disordered" evidence="1">
    <location>
        <begin position="1"/>
        <end position="66"/>
    </location>
</feature>
<feature type="compositionally biased region" description="Basic residues" evidence="1">
    <location>
        <begin position="1"/>
        <end position="11"/>
    </location>
</feature>
<comment type="caution">
    <text evidence="2">The sequence shown here is derived from an EMBL/GenBank/DDBJ whole genome shotgun (WGS) entry which is preliminary data.</text>
</comment>
<accession>A0A9W7WR09</accession>
<evidence type="ECO:0000313" key="2">
    <source>
        <dbReference type="EMBL" id="KAI7806754.1"/>
    </source>
</evidence>
<proteinExistence type="predicted"/>
<keyword evidence="3" id="KW-1185">Reference proteome</keyword>
<dbReference type="AlphaFoldDB" id="A0A9W7WR09"/>
<dbReference type="EMBL" id="JAFHDT010000008">
    <property type="protein sequence ID" value="KAI7806754.1"/>
    <property type="molecule type" value="Genomic_DNA"/>
</dbReference>
<gene>
    <name evidence="2" type="ORF">IRJ41_011300</name>
</gene>
<evidence type="ECO:0000313" key="3">
    <source>
        <dbReference type="Proteomes" id="UP001059041"/>
    </source>
</evidence>
<protein>
    <submittedName>
        <fullName evidence="2">Protein naked cuticle-like protein 2</fullName>
    </submittedName>
</protein>
<dbReference type="Proteomes" id="UP001059041">
    <property type="component" value="Linkage Group LG8"/>
</dbReference>